<organism evidence="16 17">
    <name type="scientific">Ligaoa zhengdingensis</name>
    <dbReference type="NCBI Taxonomy" id="2763658"/>
    <lineage>
        <taxon>Bacteria</taxon>
        <taxon>Bacillati</taxon>
        <taxon>Bacillota</taxon>
        <taxon>Clostridia</taxon>
        <taxon>Eubacteriales</taxon>
        <taxon>Oscillospiraceae</taxon>
        <taxon>Ligaoa</taxon>
    </lineage>
</organism>
<proteinExistence type="inferred from homology"/>
<evidence type="ECO:0000256" key="12">
    <source>
        <dbReference type="PIRNR" id="PIRNR006621"/>
    </source>
</evidence>
<feature type="binding site" evidence="14">
    <location>
        <position position="173"/>
    </location>
    <ligand>
        <name>FMN</name>
        <dbReference type="ChEBI" id="CHEBI:58210"/>
    </ligand>
</feature>
<feature type="binding site" evidence="14">
    <location>
        <begin position="229"/>
        <end position="230"/>
    </location>
    <ligand>
        <name>FMN</name>
        <dbReference type="ChEBI" id="CHEBI:58210"/>
    </ligand>
</feature>
<dbReference type="GO" id="GO:0000049">
    <property type="term" value="F:tRNA binding"/>
    <property type="evidence" value="ECO:0007669"/>
    <property type="project" value="UniProtKB-KW"/>
</dbReference>
<comment type="similarity">
    <text evidence="12">Belongs to the dus family.</text>
</comment>
<keyword evidence="3" id="KW-0820">tRNA-binding</keyword>
<comment type="catalytic activity">
    <reaction evidence="11">
        <text>a 5,6-dihydrouridine in tRNA + NAD(+) = a uridine in tRNA + NADH + H(+)</text>
        <dbReference type="Rhea" id="RHEA:54452"/>
        <dbReference type="Rhea" id="RHEA-COMP:13339"/>
        <dbReference type="Rhea" id="RHEA-COMP:13887"/>
        <dbReference type="ChEBI" id="CHEBI:15378"/>
        <dbReference type="ChEBI" id="CHEBI:57540"/>
        <dbReference type="ChEBI" id="CHEBI:57945"/>
        <dbReference type="ChEBI" id="CHEBI:65315"/>
        <dbReference type="ChEBI" id="CHEBI:74443"/>
    </reaction>
</comment>
<evidence type="ECO:0000256" key="7">
    <source>
        <dbReference type="ARBA" id="ARBA00022857"/>
    </source>
</evidence>
<evidence type="ECO:0000256" key="13">
    <source>
        <dbReference type="PIRSR" id="PIRSR006621-1"/>
    </source>
</evidence>
<dbReference type="GO" id="GO:0017150">
    <property type="term" value="F:tRNA dihydrouridine synthase activity"/>
    <property type="evidence" value="ECO:0007669"/>
    <property type="project" value="InterPro"/>
</dbReference>
<comment type="caution">
    <text evidence="16">The sequence shown here is derived from an EMBL/GenBank/DDBJ whole genome shotgun (WGS) entry which is preliminary data.</text>
</comment>
<dbReference type="InterPro" id="IPR035587">
    <property type="entry name" value="DUS-like_FMN-bd"/>
</dbReference>
<dbReference type="EC" id="1.3.1.-" evidence="12"/>
<evidence type="ECO:0000256" key="1">
    <source>
        <dbReference type="ARBA" id="ARBA00001917"/>
    </source>
</evidence>
<dbReference type="InterPro" id="IPR018517">
    <property type="entry name" value="tRNA_hU_synthase_CS"/>
</dbReference>
<keyword evidence="6 12" id="KW-0819">tRNA processing</keyword>
<accession>A0A926I4A1</accession>
<evidence type="ECO:0000256" key="3">
    <source>
        <dbReference type="ARBA" id="ARBA00022555"/>
    </source>
</evidence>
<feature type="domain" description="DUS-like FMN-binding" evidence="15">
    <location>
        <begin position="18"/>
        <end position="318"/>
    </location>
</feature>
<comment type="catalytic activity">
    <reaction evidence="10">
        <text>a 5,6-dihydrouridine in tRNA + NADP(+) = a uridine in tRNA + NADPH + H(+)</text>
        <dbReference type="Rhea" id="RHEA:23624"/>
        <dbReference type="Rhea" id="RHEA-COMP:13339"/>
        <dbReference type="Rhea" id="RHEA-COMP:13887"/>
        <dbReference type="ChEBI" id="CHEBI:15378"/>
        <dbReference type="ChEBI" id="CHEBI:57783"/>
        <dbReference type="ChEBI" id="CHEBI:58349"/>
        <dbReference type="ChEBI" id="CHEBI:65315"/>
        <dbReference type="ChEBI" id="CHEBI:74443"/>
    </reaction>
</comment>
<evidence type="ECO:0000256" key="11">
    <source>
        <dbReference type="ARBA" id="ARBA00048802"/>
    </source>
</evidence>
<feature type="binding site" evidence="14">
    <location>
        <begin position="20"/>
        <end position="22"/>
    </location>
    <ligand>
        <name>FMN</name>
        <dbReference type="ChEBI" id="CHEBI:58210"/>
    </ligand>
</feature>
<keyword evidence="4 12" id="KW-0285">Flavoprotein</keyword>
<sequence length="334" mass="35836">MIETIQIGGVSVKRTAALAPMAGVADRAFREICRRFGACYAVGEMVSSKGLTYQSKKSAELLVTSGEERPVAVQLFGDDPLTMARAAELALSYQPDVIDINMGCPAPKIAGNGGGSALMKRPQLAGEIIRAVAGAVDVPVTVKFRKGWDDETVNAVEFAKIAEQSGAAALTVHGRTRKQMYAPPVDVEIIAAVKRAVTSIPVIANGDVTDLASCLAMYERTGADLVMIGRGALGNPWVFREIDAYFSGAPLPPQPTLEEKLGVMREQIALACAYKTERVAMREARKHAAWYLTGVRGAASFRHQAGTLCTLADLDALIEQVLERQTIQREEEST</sequence>
<comment type="cofactor">
    <cofactor evidence="1 12 14">
        <name>FMN</name>
        <dbReference type="ChEBI" id="CHEBI:58210"/>
    </cofactor>
</comment>
<evidence type="ECO:0000256" key="5">
    <source>
        <dbReference type="ARBA" id="ARBA00022643"/>
    </source>
</evidence>
<evidence type="ECO:0000256" key="9">
    <source>
        <dbReference type="ARBA" id="ARBA00023002"/>
    </source>
</evidence>
<dbReference type="InterPro" id="IPR024036">
    <property type="entry name" value="tRNA-dHydroUridine_Synthase_C"/>
</dbReference>
<evidence type="ECO:0000256" key="8">
    <source>
        <dbReference type="ARBA" id="ARBA00022884"/>
    </source>
</evidence>
<dbReference type="RefSeq" id="WP_249282338.1">
    <property type="nucleotide sequence ID" value="NZ_JACRST010000004.1"/>
</dbReference>
<dbReference type="PANTHER" id="PTHR45846:SF1">
    <property type="entry name" value="TRNA-DIHYDROURIDINE(47) SYNTHASE [NAD(P)(+)]-LIKE"/>
    <property type="match status" value="1"/>
</dbReference>
<keyword evidence="9 12" id="KW-0560">Oxidoreductase</keyword>
<evidence type="ECO:0000256" key="2">
    <source>
        <dbReference type="ARBA" id="ARBA00002790"/>
    </source>
</evidence>
<evidence type="ECO:0000256" key="14">
    <source>
        <dbReference type="PIRSR" id="PIRSR006621-2"/>
    </source>
</evidence>
<dbReference type="CDD" id="cd02801">
    <property type="entry name" value="DUS_like_FMN"/>
    <property type="match status" value="1"/>
</dbReference>
<gene>
    <name evidence="16" type="primary">dusB</name>
    <name evidence="16" type="ORF">H8711_04445</name>
</gene>
<keyword evidence="17" id="KW-1185">Reference proteome</keyword>
<dbReference type="PROSITE" id="PS01136">
    <property type="entry name" value="UPF0034"/>
    <property type="match status" value="1"/>
</dbReference>
<feature type="binding site" evidence="14">
    <location>
        <position position="74"/>
    </location>
    <ligand>
        <name>FMN</name>
        <dbReference type="ChEBI" id="CHEBI:58210"/>
    </ligand>
</feature>
<evidence type="ECO:0000313" key="16">
    <source>
        <dbReference type="EMBL" id="MBC8546185.1"/>
    </source>
</evidence>
<evidence type="ECO:0000259" key="15">
    <source>
        <dbReference type="Pfam" id="PF01207"/>
    </source>
</evidence>
<dbReference type="AlphaFoldDB" id="A0A926I4A1"/>
<evidence type="ECO:0000256" key="10">
    <source>
        <dbReference type="ARBA" id="ARBA00048205"/>
    </source>
</evidence>
<evidence type="ECO:0000256" key="6">
    <source>
        <dbReference type="ARBA" id="ARBA00022694"/>
    </source>
</evidence>
<dbReference type="Gene3D" id="3.20.20.70">
    <property type="entry name" value="Aldolase class I"/>
    <property type="match status" value="1"/>
</dbReference>
<dbReference type="EMBL" id="JACRST010000004">
    <property type="protein sequence ID" value="MBC8546185.1"/>
    <property type="molecule type" value="Genomic_DNA"/>
</dbReference>
<dbReference type="NCBIfam" id="TIGR00737">
    <property type="entry name" value="nifR3_yhdG"/>
    <property type="match status" value="1"/>
</dbReference>
<dbReference type="Gene3D" id="1.10.1200.80">
    <property type="entry name" value="Putative flavin oxidoreducatase, domain 2"/>
    <property type="match status" value="1"/>
</dbReference>
<dbReference type="SUPFAM" id="SSF51395">
    <property type="entry name" value="FMN-linked oxidoreductases"/>
    <property type="match status" value="1"/>
</dbReference>
<protein>
    <recommendedName>
        <fullName evidence="12">tRNA-dihydrouridine synthase</fullName>
        <ecNumber evidence="12">1.3.1.-</ecNumber>
    </recommendedName>
</protein>
<keyword evidence="5 12" id="KW-0288">FMN</keyword>
<dbReference type="InterPro" id="IPR004652">
    <property type="entry name" value="DusB-like"/>
</dbReference>
<dbReference type="Pfam" id="PF01207">
    <property type="entry name" value="Dus"/>
    <property type="match status" value="1"/>
</dbReference>
<feature type="binding site" evidence="14">
    <location>
        <position position="143"/>
    </location>
    <ligand>
        <name>FMN</name>
        <dbReference type="ChEBI" id="CHEBI:58210"/>
    </ligand>
</feature>
<keyword evidence="7" id="KW-0521">NADP</keyword>
<dbReference type="PIRSF" id="PIRSF006621">
    <property type="entry name" value="Dus"/>
    <property type="match status" value="1"/>
</dbReference>
<reference evidence="16" key="1">
    <citation type="submission" date="2020-08" db="EMBL/GenBank/DDBJ databases">
        <title>Genome public.</title>
        <authorList>
            <person name="Liu C."/>
            <person name="Sun Q."/>
        </authorList>
    </citation>
    <scope>NUCLEOTIDE SEQUENCE</scope>
    <source>
        <strain evidence="16">NSJ-31</strain>
    </source>
</reference>
<dbReference type="InterPro" id="IPR013785">
    <property type="entry name" value="Aldolase_TIM"/>
</dbReference>
<dbReference type="Proteomes" id="UP000653127">
    <property type="component" value="Unassembled WGS sequence"/>
</dbReference>
<evidence type="ECO:0000256" key="4">
    <source>
        <dbReference type="ARBA" id="ARBA00022630"/>
    </source>
</evidence>
<dbReference type="GO" id="GO:0050660">
    <property type="term" value="F:flavin adenine dinucleotide binding"/>
    <property type="evidence" value="ECO:0007669"/>
    <property type="project" value="InterPro"/>
</dbReference>
<evidence type="ECO:0000313" key="17">
    <source>
        <dbReference type="Proteomes" id="UP000653127"/>
    </source>
</evidence>
<comment type="function">
    <text evidence="2 12">Catalyzes the synthesis of 5,6-dihydrouridine (D), a modified base found in the D-loop of most tRNAs, via the reduction of the C5-C6 double bond in target uridines.</text>
</comment>
<keyword evidence="14" id="KW-0547">Nucleotide-binding</keyword>
<dbReference type="InterPro" id="IPR001269">
    <property type="entry name" value="DUS_fam"/>
</dbReference>
<feature type="active site" description="Proton donor" evidence="13">
    <location>
        <position position="104"/>
    </location>
</feature>
<dbReference type="PANTHER" id="PTHR45846">
    <property type="entry name" value="TRNA-DIHYDROURIDINE(47) SYNTHASE [NAD(P)(+)]-LIKE"/>
    <property type="match status" value="1"/>
</dbReference>
<keyword evidence="8" id="KW-0694">RNA-binding</keyword>
<name>A0A926I4A1_9FIRM</name>